<gene>
    <name evidence="2" type="ORF">ALO94_03603</name>
</gene>
<dbReference type="RefSeq" id="WP_057416890.1">
    <property type="nucleotide sequence ID" value="NZ_LJRI01001408.1"/>
</dbReference>
<name>A0A0Q0CQ45_PSESX</name>
<organism evidence="2 3">
    <name type="scientific">Pseudomonas syringae pv. spinaceae</name>
    <dbReference type="NCBI Taxonomy" id="264459"/>
    <lineage>
        <taxon>Bacteria</taxon>
        <taxon>Pseudomonadati</taxon>
        <taxon>Pseudomonadota</taxon>
        <taxon>Gammaproteobacteria</taxon>
        <taxon>Pseudomonadales</taxon>
        <taxon>Pseudomonadaceae</taxon>
        <taxon>Pseudomonas</taxon>
        <taxon>Pseudomonas syringae</taxon>
    </lineage>
</organism>
<evidence type="ECO:0000313" key="3">
    <source>
        <dbReference type="Proteomes" id="UP000050384"/>
    </source>
</evidence>
<comment type="caution">
    <text evidence="2">The sequence shown here is derived from an EMBL/GenBank/DDBJ whole genome shotgun (WGS) entry which is preliminary data.</text>
</comment>
<dbReference type="PATRIC" id="fig|264459.3.peg.5678"/>
<proteinExistence type="predicted"/>
<dbReference type="EMBL" id="LJRI01001408">
    <property type="protein sequence ID" value="KPY62415.1"/>
    <property type="molecule type" value="Genomic_DNA"/>
</dbReference>
<feature type="coiled-coil region" evidence="1">
    <location>
        <begin position="137"/>
        <end position="164"/>
    </location>
</feature>
<evidence type="ECO:0000256" key="1">
    <source>
        <dbReference type="SAM" id="Coils"/>
    </source>
</evidence>
<reference evidence="2 3" key="1">
    <citation type="submission" date="2015-09" db="EMBL/GenBank/DDBJ databases">
        <title>Genome announcement of multiple Pseudomonas syringae strains.</title>
        <authorList>
            <person name="Thakur S."/>
            <person name="Wang P.W."/>
            <person name="Gong Y."/>
            <person name="Weir B.S."/>
            <person name="Guttman D.S."/>
        </authorList>
    </citation>
    <scope>NUCLEOTIDE SEQUENCE [LARGE SCALE GENOMIC DNA]</scope>
    <source>
        <strain evidence="2 3">ICMP16929</strain>
    </source>
</reference>
<dbReference type="AlphaFoldDB" id="A0A0Q0CQ45"/>
<sequence>MSDPRAFDQRNKEDFDQYTELLTRALFDIGANESLKATVAELSRLTGMHRNTIRQRVWPLERLEIIKENRRIEVLRKQDSNKKPVDPMVVLTEKLEAARIEVLHWFTEVKLAYDVAQTNENKYQSMVSSRDTYISLLADANKRLLESQKEIDKLKQVISILEAAQVEKSS</sequence>
<evidence type="ECO:0000313" key="2">
    <source>
        <dbReference type="EMBL" id="KPY62415.1"/>
    </source>
</evidence>
<dbReference type="Proteomes" id="UP000050384">
    <property type="component" value="Unassembled WGS sequence"/>
</dbReference>
<keyword evidence="1" id="KW-0175">Coiled coil</keyword>
<protein>
    <submittedName>
        <fullName evidence="2">Uncharacterized protein</fullName>
    </submittedName>
</protein>
<accession>A0A0Q0CQ45</accession>